<accession>A0A3D8Y8U6</accession>
<reference evidence="1 2" key="1">
    <citation type="submission" date="2018-07" db="EMBL/GenBank/DDBJ databases">
        <title>Dyadobacter roseus sp. nov., isolated from rose rhizosphere soil.</title>
        <authorList>
            <person name="Chen L."/>
        </authorList>
    </citation>
    <scope>NUCLEOTIDE SEQUENCE [LARGE SCALE GENOMIC DNA]</scope>
    <source>
        <strain evidence="1 2">RS19</strain>
    </source>
</reference>
<comment type="caution">
    <text evidence="1">The sequence shown here is derived from an EMBL/GenBank/DDBJ whole genome shotgun (WGS) entry which is preliminary data.</text>
</comment>
<sequence>MLNLNSFRILLTFIFKLLVVLGVNAQTPMSDSKYFDTLPASMGSLGRRVVINSDVDSTWEKWNERGYNFGFNTSVTPMYTTVNGVISTPFMIQVRGNEHERNKKRWGYHVFEGYASDDKSRITMLVNKHTELGRPVAETYYYSTVYNHSESAYNWYRVGSDVRQHSFLFGRDKAVFYGSLKLSNALILGNIGQEDLHKNEPADDAEKNFEEDARHVNFKELQGGGNGTMFYDKDRNIVVIMVDGQWMKVKVEPLPKNVRYDF</sequence>
<dbReference type="EMBL" id="QNUL01000014">
    <property type="protein sequence ID" value="REA59771.1"/>
    <property type="molecule type" value="Genomic_DNA"/>
</dbReference>
<organism evidence="1 2">
    <name type="scientific">Dyadobacter luteus</name>
    <dbReference type="NCBI Taxonomy" id="2259619"/>
    <lineage>
        <taxon>Bacteria</taxon>
        <taxon>Pseudomonadati</taxon>
        <taxon>Bacteroidota</taxon>
        <taxon>Cytophagia</taxon>
        <taxon>Cytophagales</taxon>
        <taxon>Spirosomataceae</taxon>
        <taxon>Dyadobacter</taxon>
    </lineage>
</organism>
<proteinExistence type="predicted"/>
<evidence type="ECO:0000313" key="2">
    <source>
        <dbReference type="Proteomes" id="UP000256373"/>
    </source>
</evidence>
<dbReference type="Proteomes" id="UP000256373">
    <property type="component" value="Unassembled WGS sequence"/>
</dbReference>
<dbReference type="RefSeq" id="WP_115832187.1">
    <property type="nucleotide sequence ID" value="NZ_QNUL01000014.1"/>
</dbReference>
<evidence type="ECO:0000313" key="1">
    <source>
        <dbReference type="EMBL" id="REA59771.1"/>
    </source>
</evidence>
<dbReference type="AlphaFoldDB" id="A0A3D8Y8U6"/>
<gene>
    <name evidence="1" type="ORF">DSL64_17395</name>
</gene>
<keyword evidence="2" id="KW-1185">Reference proteome</keyword>
<dbReference type="OrthoDB" id="932272at2"/>
<protein>
    <submittedName>
        <fullName evidence="1">Uncharacterized protein</fullName>
    </submittedName>
</protein>
<name>A0A3D8Y8U6_9BACT</name>